<comment type="caution">
    <text evidence="2">The sequence shown here is derived from an EMBL/GenBank/DDBJ whole genome shotgun (WGS) entry which is preliminary data.</text>
</comment>
<organism evidence="2 3">
    <name type="scientific">Scyliorhinus torazame</name>
    <name type="common">Cloudy catshark</name>
    <name type="synonym">Catulus torazame</name>
    <dbReference type="NCBI Taxonomy" id="75743"/>
    <lineage>
        <taxon>Eukaryota</taxon>
        <taxon>Metazoa</taxon>
        <taxon>Chordata</taxon>
        <taxon>Craniata</taxon>
        <taxon>Vertebrata</taxon>
        <taxon>Chondrichthyes</taxon>
        <taxon>Elasmobranchii</taxon>
        <taxon>Galeomorphii</taxon>
        <taxon>Galeoidea</taxon>
        <taxon>Carcharhiniformes</taxon>
        <taxon>Scyliorhinidae</taxon>
        <taxon>Scyliorhinus</taxon>
    </lineage>
</organism>
<gene>
    <name evidence="2" type="ORF">scyTo_0025655</name>
</gene>
<dbReference type="OMA" id="WGISRMA"/>
<keyword evidence="3" id="KW-1185">Reference proteome</keyword>
<name>A0A401QI54_SCYTO</name>
<feature type="region of interest" description="Disordered" evidence="1">
    <location>
        <begin position="1"/>
        <end position="37"/>
    </location>
</feature>
<accession>A0A401QI54</accession>
<evidence type="ECO:0000256" key="1">
    <source>
        <dbReference type="SAM" id="MobiDB-lite"/>
    </source>
</evidence>
<dbReference type="EMBL" id="BFAA01114726">
    <property type="protein sequence ID" value="GCB85026.1"/>
    <property type="molecule type" value="Genomic_DNA"/>
</dbReference>
<evidence type="ECO:0000313" key="2">
    <source>
        <dbReference type="EMBL" id="GCB85026.1"/>
    </source>
</evidence>
<sequence>KKKFKRRRCDDDEDDEDEFSVDAESQEAVPSAAGKQVEQAVVKEDEYGAKDYRTLMNLKEDHSSRPLWVVGQQQQLPLGLVNQQDKWGISRMAN</sequence>
<dbReference type="OrthoDB" id="10262986at2759"/>
<dbReference type="Proteomes" id="UP000288216">
    <property type="component" value="Unassembled WGS sequence"/>
</dbReference>
<feature type="compositionally biased region" description="Acidic residues" evidence="1">
    <location>
        <begin position="11"/>
        <end position="25"/>
    </location>
</feature>
<proteinExistence type="predicted"/>
<reference evidence="2 3" key="1">
    <citation type="journal article" date="2018" name="Nat. Ecol. Evol.">
        <title>Shark genomes provide insights into elasmobranch evolution and the origin of vertebrates.</title>
        <authorList>
            <person name="Hara Y"/>
            <person name="Yamaguchi K"/>
            <person name="Onimaru K"/>
            <person name="Kadota M"/>
            <person name="Koyanagi M"/>
            <person name="Keeley SD"/>
            <person name="Tatsumi K"/>
            <person name="Tanaka K"/>
            <person name="Motone F"/>
            <person name="Kageyama Y"/>
            <person name="Nozu R"/>
            <person name="Adachi N"/>
            <person name="Nishimura O"/>
            <person name="Nakagawa R"/>
            <person name="Tanegashima C"/>
            <person name="Kiyatake I"/>
            <person name="Matsumoto R"/>
            <person name="Murakumo K"/>
            <person name="Nishida K"/>
            <person name="Terakita A"/>
            <person name="Kuratani S"/>
            <person name="Sato K"/>
            <person name="Hyodo S Kuraku.S."/>
        </authorList>
    </citation>
    <scope>NUCLEOTIDE SEQUENCE [LARGE SCALE GENOMIC DNA]</scope>
</reference>
<evidence type="ECO:0000313" key="3">
    <source>
        <dbReference type="Proteomes" id="UP000288216"/>
    </source>
</evidence>
<dbReference type="AlphaFoldDB" id="A0A401QI54"/>
<feature type="non-terminal residue" evidence="2">
    <location>
        <position position="1"/>
    </location>
</feature>
<dbReference type="STRING" id="75743.A0A401QI54"/>
<protein>
    <submittedName>
        <fullName evidence="2">Uncharacterized protein</fullName>
    </submittedName>
</protein>